<evidence type="ECO:0000256" key="4">
    <source>
        <dbReference type="SAM" id="Phobius"/>
    </source>
</evidence>
<keyword evidence="4" id="KW-0472">Membrane</keyword>
<dbReference type="Pfam" id="PF00588">
    <property type="entry name" value="SpoU_methylase"/>
    <property type="match status" value="1"/>
</dbReference>
<dbReference type="Gene3D" id="3.40.1280.10">
    <property type="match status" value="1"/>
</dbReference>
<dbReference type="PANTHER" id="PTHR12029:SF11">
    <property type="entry name" value="METHYLTRANSFERASE TARBP1-RELATED"/>
    <property type="match status" value="1"/>
</dbReference>
<dbReference type="InterPro" id="IPR029028">
    <property type="entry name" value="Alpha/beta_knot_MTases"/>
</dbReference>
<evidence type="ECO:0000256" key="2">
    <source>
        <dbReference type="ARBA" id="ARBA00022679"/>
    </source>
</evidence>
<evidence type="ECO:0000256" key="1">
    <source>
        <dbReference type="ARBA" id="ARBA00022603"/>
    </source>
</evidence>
<dbReference type="EnsemblMetazoa" id="CJA26464a.1">
    <property type="protein sequence ID" value="CJA26464a.1"/>
    <property type="gene ID" value="WBGene00182036"/>
</dbReference>
<feature type="transmembrane region" description="Helical" evidence="4">
    <location>
        <begin position="115"/>
        <end position="135"/>
    </location>
</feature>
<dbReference type="SUPFAM" id="SSF75217">
    <property type="entry name" value="alpha/beta knot"/>
    <property type="match status" value="1"/>
</dbReference>
<dbReference type="GO" id="GO:0016423">
    <property type="term" value="F:tRNA (guanine) methyltransferase activity"/>
    <property type="evidence" value="ECO:0007669"/>
    <property type="project" value="TreeGrafter"/>
</dbReference>
<feature type="region of interest" description="Disordered" evidence="3">
    <location>
        <begin position="338"/>
        <end position="365"/>
    </location>
</feature>
<dbReference type="GO" id="GO:0030488">
    <property type="term" value="P:tRNA methylation"/>
    <property type="evidence" value="ECO:0007669"/>
    <property type="project" value="TreeGrafter"/>
</dbReference>
<dbReference type="PANTHER" id="PTHR12029">
    <property type="entry name" value="RNA METHYLTRANSFERASE"/>
    <property type="match status" value="1"/>
</dbReference>
<evidence type="ECO:0000313" key="6">
    <source>
        <dbReference type="EnsemblMetazoa" id="CJA26464a.1"/>
    </source>
</evidence>
<sequence>MSATTSTSTPKISEVRQIPPRLFGLSTRDATTIREVSSAIDDSSLTIFVGKMKQKKQKTVIVMGDEKEGVPVNLLRAVDQTVEIKQVGHTRSLNVHVTAALMIAKFAEQRRMAKLTFLLLIALSVIFIDALEYTLRNGFATFRLKDDDITISGVPRNSRGVVQIKLGCGLNKLPVENKKTKVSTQELIHNCAQSETRLVGLYLNSTWIPLEDVADEDEVTISVEIRYQACYEDGMDFCDSHLWWLQVGGNEVAQLQNRLDQCESGEKEEDYGRFMCKRKQSNENNFYIANEFDDFYDGQVMQGSKAKQYSLGAKSALAPQRRKKRDTSNICDYTLESTSTSTTTPSTTTVTTTKVGTTTPSPSSSKYLKKISNIPIYSIRNEEPPIEWQ</sequence>
<keyword evidence="1" id="KW-0489">Methyltransferase</keyword>
<evidence type="ECO:0000256" key="3">
    <source>
        <dbReference type="SAM" id="MobiDB-lite"/>
    </source>
</evidence>
<reference evidence="7" key="1">
    <citation type="submission" date="2010-08" db="EMBL/GenBank/DDBJ databases">
        <authorList>
            <consortium name="Caenorhabditis japonica Sequencing Consortium"/>
            <person name="Wilson R.K."/>
        </authorList>
    </citation>
    <scope>NUCLEOTIDE SEQUENCE [LARGE SCALE GENOMIC DNA]</scope>
    <source>
        <strain evidence="7">DF5081</strain>
    </source>
</reference>
<dbReference type="InterPro" id="IPR001537">
    <property type="entry name" value="SpoU_MeTrfase"/>
</dbReference>
<keyword evidence="4" id="KW-0812">Transmembrane</keyword>
<keyword evidence="7" id="KW-1185">Reference proteome</keyword>
<dbReference type="Proteomes" id="UP000005237">
    <property type="component" value="Unassembled WGS sequence"/>
</dbReference>
<evidence type="ECO:0000313" key="7">
    <source>
        <dbReference type="Proteomes" id="UP000005237"/>
    </source>
</evidence>
<keyword evidence="4" id="KW-1133">Transmembrane helix</keyword>
<dbReference type="GO" id="GO:0003723">
    <property type="term" value="F:RNA binding"/>
    <property type="evidence" value="ECO:0007669"/>
    <property type="project" value="InterPro"/>
</dbReference>
<accession>A0A8R1IAC2</accession>
<proteinExistence type="predicted"/>
<name>A0A8R1IAC2_CAEJA</name>
<evidence type="ECO:0000259" key="5">
    <source>
        <dbReference type="Pfam" id="PF00588"/>
    </source>
</evidence>
<organism evidence="6 7">
    <name type="scientific">Caenorhabditis japonica</name>
    <dbReference type="NCBI Taxonomy" id="281687"/>
    <lineage>
        <taxon>Eukaryota</taxon>
        <taxon>Metazoa</taxon>
        <taxon>Ecdysozoa</taxon>
        <taxon>Nematoda</taxon>
        <taxon>Chromadorea</taxon>
        <taxon>Rhabditida</taxon>
        <taxon>Rhabditina</taxon>
        <taxon>Rhabditomorpha</taxon>
        <taxon>Rhabditoidea</taxon>
        <taxon>Rhabditidae</taxon>
        <taxon>Peloderinae</taxon>
        <taxon>Caenorhabditis</taxon>
    </lineage>
</organism>
<feature type="domain" description="tRNA/rRNA methyltransferase SpoU type" evidence="5">
    <location>
        <begin position="52"/>
        <end position="103"/>
    </location>
</feature>
<keyword evidence="2" id="KW-0808">Transferase</keyword>
<dbReference type="AlphaFoldDB" id="A0A8R1IAC2"/>
<protein>
    <submittedName>
        <fullName evidence="6">SpoU_methylase domain-containing protein</fullName>
    </submittedName>
</protein>
<dbReference type="InterPro" id="IPR045330">
    <property type="entry name" value="TRM3/TARBP1"/>
</dbReference>
<dbReference type="InterPro" id="IPR029026">
    <property type="entry name" value="tRNA_m1G_MTases_N"/>
</dbReference>
<reference evidence="6" key="2">
    <citation type="submission" date="2022-06" db="UniProtKB">
        <authorList>
            <consortium name="EnsemblMetazoa"/>
        </authorList>
    </citation>
    <scope>IDENTIFICATION</scope>
    <source>
        <strain evidence="6">DF5081</strain>
    </source>
</reference>